<accession>A0AAW1IJZ2</accession>
<protein>
    <submittedName>
        <fullName evidence="1">Uncharacterized protein</fullName>
    </submittedName>
</protein>
<dbReference type="AlphaFoldDB" id="A0AAW1IJZ2"/>
<keyword evidence="2" id="KW-1185">Reference proteome</keyword>
<evidence type="ECO:0000313" key="2">
    <source>
        <dbReference type="Proteomes" id="UP001443914"/>
    </source>
</evidence>
<gene>
    <name evidence="1" type="ORF">RND81_09G082400</name>
</gene>
<proteinExistence type="predicted"/>
<evidence type="ECO:0000313" key="1">
    <source>
        <dbReference type="EMBL" id="KAK9689808.1"/>
    </source>
</evidence>
<dbReference type="EMBL" id="JBDFQZ010000009">
    <property type="protein sequence ID" value="KAK9689808.1"/>
    <property type="molecule type" value="Genomic_DNA"/>
</dbReference>
<dbReference type="PANTHER" id="PTHR11439">
    <property type="entry name" value="GAG-POL-RELATED RETROTRANSPOSON"/>
    <property type="match status" value="1"/>
</dbReference>
<name>A0AAW1IJZ2_SAPOF</name>
<organism evidence="1 2">
    <name type="scientific">Saponaria officinalis</name>
    <name type="common">Common soapwort</name>
    <name type="synonym">Lychnis saponaria</name>
    <dbReference type="NCBI Taxonomy" id="3572"/>
    <lineage>
        <taxon>Eukaryota</taxon>
        <taxon>Viridiplantae</taxon>
        <taxon>Streptophyta</taxon>
        <taxon>Embryophyta</taxon>
        <taxon>Tracheophyta</taxon>
        <taxon>Spermatophyta</taxon>
        <taxon>Magnoliopsida</taxon>
        <taxon>eudicotyledons</taxon>
        <taxon>Gunneridae</taxon>
        <taxon>Pentapetalae</taxon>
        <taxon>Caryophyllales</taxon>
        <taxon>Caryophyllaceae</taxon>
        <taxon>Caryophylleae</taxon>
        <taxon>Saponaria</taxon>
    </lineage>
</organism>
<sequence>MNVNEMLQPKDRTGHADGRVYKSLVRGLNYLPHTRPAIAFPMSVMSKYMHNPTKQHFGAAKKILRYVAGSLNFGVLYTKVPEENFRLVRFTNSDCTGCLDDLSHRDTRRASLGSKTTRFSESHRYEATSLSIICFLGTSPPRVSVRSKGRFSLGRSGFFCISPIRNLTSRVVFSIH</sequence>
<dbReference type="Proteomes" id="UP001443914">
    <property type="component" value="Unassembled WGS sequence"/>
</dbReference>
<comment type="caution">
    <text evidence="1">The sequence shown here is derived from an EMBL/GenBank/DDBJ whole genome shotgun (WGS) entry which is preliminary data.</text>
</comment>
<dbReference type="PANTHER" id="PTHR11439:SF493">
    <property type="entry name" value="REVERSE TRANSCRIPTASE TY1_COPIA-TYPE DOMAIN-CONTAINING PROTEIN"/>
    <property type="match status" value="1"/>
</dbReference>
<reference evidence="1" key="1">
    <citation type="submission" date="2024-03" db="EMBL/GenBank/DDBJ databases">
        <title>WGS assembly of Saponaria officinalis var. Norfolk2.</title>
        <authorList>
            <person name="Jenkins J."/>
            <person name="Shu S."/>
            <person name="Grimwood J."/>
            <person name="Barry K."/>
            <person name="Goodstein D."/>
            <person name="Schmutz J."/>
            <person name="Leebens-Mack J."/>
            <person name="Osbourn A."/>
        </authorList>
    </citation>
    <scope>NUCLEOTIDE SEQUENCE [LARGE SCALE GENOMIC DNA]</scope>
    <source>
        <strain evidence="1">JIC</strain>
    </source>
</reference>